<dbReference type="GO" id="GO:0016020">
    <property type="term" value="C:membrane"/>
    <property type="evidence" value="ECO:0007669"/>
    <property type="project" value="UniProtKB-SubCell"/>
</dbReference>
<dbReference type="SMART" id="SM00388">
    <property type="entry name" value="HisKA"/>
    <property type="match status" value="1"/>
</dbReference>
<dbReference type="GO" id="GO:0000155">
    <property type="term" value="F:phosphorelay sensor kinase activity"/>
    <property type="evidence" value="ECO:0007669"/>
    <property type="project" value="InterPro"/>
</dbReference>
<keyword evidence="9" id="KW-0902">Two-component regulatory system</keyword>
<feature type="transmembrane region" description="Helical" evidence="11">
    <location>
        <begin position="118"/>
        <end position="135"/>
    </location>
</feature>
<evidence type="ECO:0000256" key="6">
    <source>
        <dbReference type="ARBA" id="ARBA00022741"/>
    </source>
</evidence>
<keyword evidence="7 13" id="KW-0418">Kinase</keyword>
<evidence type="ECO:0000256" key="8">
    <source>
        <dbReference type="ARBA" id="ARBA00022840"/>
    </source>
</evidence>
<dbReference type="InterPro" id="IPR003661">
    <property type="entry name" value="HisK_dim/P_dom"/>
</dbReference>
<accession>A0A4Q9VM69</accession>
<dbReference type="PANTHER" id="PTHR43711:SF26">
    <property type="entry name" value="SENSOR HISTIDINE KINASE RCSC"/>
    <property type="match status" value="1"/>
</dbReference>
<evidence type="ECO:0000256" key="9">
    <source>
        <dbReference type="ARBA" id="ARBA00023012"/>
    </source>
</evidence>
<dbReference type="EC" id="2.7.13.3" evidence="3"/>
<feature type="transmembrane region" description="Helical" evidence="11">
    <location>
        <begin position="173"/>
        <end position="196"/>
    </location>
</feature>
<feature type="transmembrane region" description="Helical" evidence="11">
    <location>
        <begin position="36"/>
        <end position="57"/>
    </location>
</feature>
<evidence type="ECO:0000259" key="12">
    <source>
        <dbReference type="PROSITE" id="PS50109"/>
    </source>
</evidence>
<keyword evidence="5" id="KW-0808">Transferase</keyword>
<feature type="transmembrane region" description="Helical" evidence="11">
    <location>
        <begin position="63"/>
        <end position="79"/>
    </location>
</feature>
<dbReference type="CDD" id="cd00082">
    <property type="entry name" value="HisKA"/>
    <property type="match status" value="1"/>
</dbReference>
<evidence type="ECO:0000256" key="1">
    <source>
        <dbReference type="ARBA" id="ARBA00000085"/>
    </source>
</evidence>
<keyword evidence="14" id="KW-1185">Reference proteome</keyword>
<comment type="caution">
    <text evidence="13">The sequence shown here is derived from an EMBL/GenBank/DDBJ whole genome shotgun (WGS) entry which is preliminary data.</text>
</comment>
<dbReference type="CDD" id="cd16922">
    <property type="entry name" value="HATPase_EvgS-ArcB-TorS-like"/>
    <property type="match status" value="1"/>
</dbReference>
<dbReference type="EMBL" id="SJFN01000022">
    <property type="protein sequence ID" value="TBW36117.1"/>
    <property type="molecule type" value="Genomic_DNA"/>
</dbReference>
<proteinExistence type="predicted"/>
<keyword evidence="11" id="KW-0812">Transmembrane</keyword>
<evidence type="ECO:0000256" key="11">
    <source>
        <dbReference type="SAM" id="Phobius"/>
    </source>
</evidence>
<evidence type="ECO:0000313" key="14">
    <source>
        <dbReference type="Proteomes" id="UP000292781"/>
    </source>
</evidence>
<feature type="transmembrane region" description="Helical" evidence="11">
    <location>
        <begin position="142"/>
        <end position="161"/>
    </location>
</feature>
<dbReference type="InterPro" id="IPR003594">
    <property type="entry name" value="HATPase_dom"/>
</dbReference>
<organism evidence="13 14">
    <name type="scientific">Siculibacillus lacustris</name>
    <dbReference type="NCBI Taxonomy" id="1549641"/>
    <lineage>
        <taxon>Bacteria</taxon>
        <taxon>Pseudomonadati</taxon>
        <taxon>Pseudomonadota</taxon>
        <taxon>Alphaproteobacteria</taxon>
        <taxon>Hyphomicrobiales</taxon>
        <taxon>Ancalomicrobiaceae</taxon>
        <taxon>Siculibacillus</taxon>
    </lineage>
</organism>
<dbReference type="SMART" id="SM00387">
    <property type="entry name" value="HATPase_c"/>
    <property type="match status" value="1"/>
</dbReference>
<evidence type="ECO:0000256" key="3">
    <source>
        <dbReference type="ARBA" id="ARBA00012438"/>
    </source>
</evidence>
<dbReference type="AlphaFoldDB" id="A0A4Q9VM69"/>
<evidence type="ECO:0000256" key="4">
    <source>
        <dbReference type="ARBA" id="ARBA00022553"/>
    </source>
</evidence>
<feature type="domain" description="Histidine kinase" evidence="12">
    <location>
        <begin position="239"/>
        <end position="461"/>
    </location>
</feature>
<name>A0A4Q9VM69_9HYPH</name>
<keyword evidence="4" id="KW-0597">Phosphoprotein</keyword>
<dbReference type="SUPFAM" id="SSF47384">
    <property type="entry name" value="Homodimeric domain of signal transducing histidine kinase"/>
    <property type="match status" value="1"/>
</dbReference>
<evidence type="ECO:0000256" key="7">
    <source>
        <dbReference type="ARBA" id="ARBA00022777"/>
    </source>
</evidence>
<feature type="transmembrane region" description="Helical" evidence="11">
    <location>
        <begin position="91"/>
        <end position="112"/>
    </location>
</feature>
<dbReference type="PRINTS" id="PR00344">
    <property type="entry name" value="BCTRLSENSOR"/>
</dbReference>
<evidence type="ECO:0000313" key="13">
    <source>
        <dbReference type="EMBL" id="TBW36117.1"/>
    </source>
</evidence>
<comment type="subcellular location">
    <subcellularLocation>
        <location evidence="2">Membrane</location>
    </subcellularLocation>
</comment>
<comment type="catalytic activity">
    <reaction evidence="1">
        <text>ATP + protein L-histidine = ADP + protein N-phospho-L-histidine.</text>
        <dbReference type="EC" id="2.7.13.3"/>
    </reaction>
</comment>
<dbReference type="InterPro" id="IPR036097">
    <property type="entry name" value="HisK_dim/P_sf"/>
</dbReference>
<dbReference type="Proteomes" id="UP000292781">
    <property type="component" value="Unassembled WGS sequence"/>
</dbReference>
<keyword evidence="10 11" id="KW-0472">Membrane</keyword>
<evidence type="ECO:0000256" key="5">
    <source>
        <dbReference type="ARBA" id="ARBA00022679"/>
    </source>
</evidence>
<dbReference type="Pfam" id="PF02518">
    <property type="entry name" value="HATPase_c"/>
    <property type="match status" value="1"/>
</dbReference>
<dbReference type="RefSeq" id="WP_131310369.1">
    <property type="nucleotide sequence ID" value="NZ_SJFN01000022.1"/>
</dbReference>
<dbReference type="Gene3D" id="3.30.565.10">
    <property type="entry name" value="Histidine kinase-like ATPase, C-terminal domain"/>
    <property type="match status" value="1"/>
</dbReference>
<evidence type="ECO:0000256" key="10">
    <source>
        <dbReference type="ARBA" id="ARBA00023136"/>
    </source>
</evidence>
<dbReference type="InterPro" id="IPR004358">
    <property type="entry name" value="Sig_transdc_His_kin-like_C"/>
</dbReference>
<dbReference type="InterPro" id="IPR005467">
    <property type="entry name" value="His_kinase_dom"/>
</dbReference>
<dbReference type="PANTHER" id="PTHR43711">
    <property type="entry name" value="TWO-COMPONENT HISTIDINE KINASE"/>
    <property type="match status" value="1"/>
</dbReference>
<dbReference type="Gene3D" id="1.10.287.130">
    <property type="match status" value="1"/>
</dbReference>
<dbReference type="Pfam" id="PF00512">
    <property type="entry name" value="HisKA"/>
    <property type="match status" value="1"/>
</dbReference>
<reference evidence="13 14" key="1">
    <citation type="submission" date="2019-02" db="EMBL/GenBank/DDBJ databases">
        <title>Siculibacillus lacustris gen. nov., sp. nov., a new rosette-forming bacterium isolated from a freshwater crater lake (Lake St. Ana, Romania).</title>
        <authorList>
            <person name="Felfoldi T."/>
            <person name="Marton Z."/>
            <person name="Szabo A."/>
            <person name="Mentes A."/>
            <person name="Boka K."/>
            <person name="Marialigeti K."/>
            <person name="Mathe I."/>
            <person name="Koncz M."/>
            <person name="Schumann P."/>
            <person name="Toth E."/>
        </authorList>
    </citation>
    <scope>NUCLEOTIDE SEQUENCE [LARGE SCALE GENOMIC DNA]</scope>
    <source>
        <strain evidence="13 14">SA-279</strain>
    </source>
</reference>
<dbReference type="InterPro" id="IPR050736">
    <property type="entry name" value="Sensor_HK_Regulatory"/>
</dbReference>
<dbReference type="GO" id="GO:0005524">
    <property type="term" value="F:ATP binding"/>
    <property type="evidence" value="ECO:0007669"/>
    <property type="project" value="UniProtKB-KW"/>
</dbReference>
<dbReference type="OrthoDB" id="9810730at2"/>
<gene>
    <name evidence="13" type="ORF">EYW49_14825</name>
</gene>
<sequence>MDSYSHTVAARLGHIVDWFIPPTMANDKNQRKLARLFLISHLCGPFLGNTVPISLWIVSPTPGWDIVVLAASITGFWVFPPLLKMKVRYDLLAMLSIENLIFCILWSCYFNGAVTSPTLSWVLTIPLLAFFYIGNSRKLRNAVLIQFFANLAVFGVTYYVLPPPDNGIPLADIQVLGLISTCASALYVSMMAVYYARALASQSEIEQEMRRHLDTASDLRRAAADAERASTAKSEFLAKMSHELRTPLNAVIGYSQMLLEEAEDTGDHSNSSDFRKILSSGQHLLRLVNNVLDLSKLEAGHVEFFNETFAVKKLLTSVVDGLETLAQEHRNRIGLHLEGSPELMIGDMPKIQCVLLNVIENAVKFTRDGHVDVIVRRIDGPDGDAVAFEVVDDGPGIPAGELPWLFEQFSVGDDLTNAKYGGTGIGLALTQKLCHLMGGSVSVETEVGKGSRFTIVLPAGRAAPAVTPVGQLAGAQRYSKSIDDDAESDTPVMAMVANG</sequence>
<dbReference type="SUPFAM" id="SSF55874">
    <property type="entry name" value="ATPase domain of HSP90 chaperone/DNA topoisomerase II/histidine kinase"/>
    <property type="match status" value="1"/>
</dbReference>
<dbReference type="FunFam" id="1.10.287.130:FF:000038">
    <property type="entry name" value="Sensory transduction histidine kinase"/>
    <property type="match status" value="1"/>
</dbReference>
<keyword evidence="6" id="KW-0547">Nucleotide-binding</keyword>
<keyword evidence="11" id="KW-1133">Transmembrane helix</keyword>
<dbReference type="InterPro" id="IPR036890">
    <property type="entry name" value="HATPase_C_sf"/>
</dbReference>
<dbReference type="PROSITE" id="PS50109">
    <property type="entry name" value="HIS_KIN"/>
    <property type="match status" value="1"/>
</dbReference>
<keyword evidence="8" id="KW-0067">ATP-binding</keyword>
<protein>
    <recommendedName>
        <fullName evidence="3">histidine kinase</fullName>
        <ecNumber evidence="3">2.7.13.3</ecNumber>
    </recommendedName>
</protein>
<evidence type="ECO:0000256" key="2">
    <source>
        <dbReference type="ARBA" id="ARBA00004370"/>
    </source>
</evidence>